<dbReference type="AlphaFoldDB" id="A0A8T4GYI8"/>
<keyword evidence="4" id="KW-1185">Reference proteome</keyword>
<evidence type="ECO:0000256" key="1">
    <source>
        <dbReference type="SAM" id="MobiDB-lite"/>
    </source>
</evidence>
<dbReference type="Pfam" id="PF24351">
    <property type="entry name" value="DUF7511"/>
    <property type="match status" value="1"/>
</dbReference>
<evidence type="ECO:0000313" key="3">
    <source>
        <dbReference type="EMBL" id="MBP1986435.1"/>
    </source>
</evidence>
<protein>
    <recommendedName>
        <fullName evidence="2">DUF7511 domain-containing protein</fullName>
    </recommendedName>
</protein>
<accession>A0A8T4GYI8</accession>
<dbReference type="Proteomes" id="UP000823736">
    <property type="component" value="Unassembled WGS sequence"/>
</dbReference>
<dbReference type="OrthoDB" id="186853at2157"/>
<dbReference type="InterPro" id="IPR055933">
    <property type="entry name" value="DUF7511"/>
</dbReference>
<dbReference type="EMBL" id="JAGGLC010000001">
    <property type="protein sequence ID" value="MBP1986435.1"/>
    <property type="molecule type" value="Genomic_DNA"/>
</dbReference>
<evidence type="ECO:0000259" key="2">
    <source>
        <dbReference type="Pfam" id="PF24351"/>
    </source>
</evidence>
<gene>
    <name evidence="3" type="ORF">J2753_000908</name>
</gene>
<evidence type="ECO:0000313" key="4">
    <source>
        <dbReference type="Proteomes" id="UP000823736"/>
    </source>
</evidence>
<feature type="domain" description="DUF7511" evidence="2">
    <location>
        <begin position="29"/>
        <end position="74"/>
    </location>
</feature>
<feature type="region of interest" description="Disordered" evidence="1">
    <location>
        <begin position="1"/>
        <end position="21"/>
    </location>
</feature>
<reference evidence="3" key="1">
    <citation type="submission" date="2021-03" db="EMBL/GenBank/DDBJ databases">
        <title>Genomic Encyclopedia of Type Strains, Phase IV (KMG-IV): sequencing the most valuable type-strain genomes for metagenomic binning, comparative biology and taxonomic classification.</title>
        <authorList>
            <person name="Goeker M."/>
        </authorList>
    </citation>
    <scope>NUCLEOTIDE SEQUENCE</scope>
    <source>
        <strain evidence="3">DSM 26232</strain>
    </source>
</reference>
<comment type="caution">
    <text evidence="3">The sequence shown here is derived from an EMBL/GenBank/DDBJ whole genome shotgun (WGS) entry which is preliminary data.</text>
</comment>
<sequence>MTFPTANGGERPGLTNDSRRMPSLHVPVLRLRIVDVPENPDRATLYPADAADIDRMETWLTVDAGVVRDLSACR</sequence>
<name>A0A8T4GYI8_9EURY</name>
<proteinExistence type="predicted"/>
<organism evidence="3 4">
    <name type="scientific">Halolamina salifodinae</name>
    <dbReference type="NCBI Taxonomy" id="1202767"/>
    <lineage>
        <taxon>Archaea</taxon>
        <taxon>Methanobacteriati</taxon>
        <taxon>Methanobacteriota</taxon>
        <taxon>Stenosarchaea group</taxon>
        <taxon>Halobacteria</taxon>
        <taxon>Halobacteriales</taxon>
        <taxon>Haloferacaceae</taxon>
    </lineage>
</organism>
<dbReference type="RefSeq" id="WP_209490719.1">
    <property type="nucleotide sequence ID" value="NZ_JAGGLC010000001.1"/>
</dbReference>